<name>A0ACC1U0F7_9AGAR</name>
<proteinExistence type="predicted"/>
<evidence type="ECO:0000313" key="2">
    <source>
        <dbReference type="Proteomes" id="UP001163835"/>
    </source>
</evidence>
<sequence>MHTTQVQYMQSHTPEPPHCENTMIRNPEQAVQSQGYQPRNSQKLSLRPVSDLPDMYRGLFKFGLFNTVQSSCFDGVGLIDVLSAVILDPVALSYLNHGFSFLAPTGSGKTVLFELAIIKMLSEARETGQSVKCIYVAPTKALCSERYRDWANKFEPLGIKCCELTGDTVHFGKSAWGDAKNATIIITTGEKWDSLTRNWDDHHHQLSQIQLFLVDEVHILNETRGSTLEVVVSRMKLRGTGVRFVLVSATVPNIKDIASWIGKDAQHGSAQVYEFGEDYRPCKLIRHVVSFPRSKGQSDFVFSKNLDYKLFQTLQTYSVGKPILIFVSTRKGKRTGVFSTAEQLSKDCIEAAAKKQSLPWTRPGRVDRIFNDKRLSEFASSGIGVHHAGLTPSDRRTIEELFLSKILRIVIATTTLAVGVNLPAHTVIIKGVHTFQNSSSVEYSDLDIMQMLGRAGRPQFDKDGMAIIMCESELENKYRALVQGKTIVESSLHLNLSEHLNSEIGLGTITNVISAKEWLKSSFLFQRIQKNPNHYSLGKDENQTWEERVDDIVMQSVESLRNSELVSREDGSDAIVCTEYGDIMSKFYLRQRTMRLILDLSERASMREVIYNKLRRHNDIRYEVKKVERTSDKILLLIQAILGGISLNAPEYRSNDSQPQFEAYSVFKHLPRIARAIVEVAIVRKFGAPLKYGLELVRCSTAKAWEDRPVVLRQIESIGEKSQAARRLQRVLAEHGITSIPILRKQDTLRLETLLNRRPPFGLEMLASAQEFPVYTLRVEEIRVHSDGGRTPVDIELSVECGLLQEVGPSKLRKQKPSRFSHMTSVLTLTSDNQFVDFRRIPTKALKEAKTFEVCATLEKPSQTVIVSMSSELELRGLEQCDGLFDEMFDQHGDEIMKEENFEPVEFKDIRKSTQKLLPETNQRDQAPNAEIITPKKLPNGLYQCNHPCKDKQACRHLCCREGLRVPPKSKTGAVAKTTIKPNVVNDPQNQTRSKGFQSNSKRTPSKPKPKPRVKTDPTLDDLDRLHKNTSVQQNLKLSQGHRIKLDPSPSAPSIKRKNRPAPNFDIEFATIVTVDTDILDLPASLDDDDDLPAPHEILASSRNKKRNYSSEDHYSNSELDALIRDIPSDDI</sequence>
<evidence type="ECO:0000313" key="1">
    <source>
        <dbReference type="EMBL" id="KAJ3810301.1"/>
    </source>
</evidence>
<organism evidence="1 2">
    <name type="scientific">Lentinula aff. lateritia</name>
    <dbReference type="NCBI Taxonomy" id="2804960"/>
    <lineage>
        <taxon>Eukaryota</taxon>
        <taxon>Fungi</taxon>
        <taxon>Dikarya</taxon>
        <taxon>Basidiomycota</taxon>
        <taxon>Agaricomycotina</taxon>
        <taxon>Agaricomycetes</taxon>
        <taxon>Agaricomycetidae</taxon>
        <taxon>Agaricales</taxon>
        <taxon>Marasmiineae</taxon>
        <taxon>Omphalotaceae</taxon>
        <taxon>Lentinula</taxon>
    </lineage>
</organism>
<keyword evidence="2" id="KW-1185">Reference proteome</keyword>
<comment type="caution">
    <text evidence="1">The sequence shown here is derived from an EMBL/GenBank/DDBJ whole genome shotgun (WGS) entry which is preliminary data.</text>
</comment>
<dbReference type="Proteomes" id="UP001163835">
    <property type="component" value="Unassembled WGS sequence"/>
</dbReference>
<feature type="non-terminal residue" evidence="1">
    <location>
        <position position="1132"/>
    </location>
</feature>
<reference evidence="1" key="1">
    <citation type="submission" date="2022-09" db="EMBL/GenBank/DDBJ databases">
        <title>A Global Phylogenomic Analysis of the Shiitake Genus Lentinula.</title>
        <authorList>
            <consortium name="DOE Joint Genome Institute"/>
            <person name="Sierra-Patev S."/>
            <person name="Min B."/>
            <person name="Naranjo-Ortiz M."/>
            <person name="Looney B."/>
            <person name="Konkel Z."/>
            <person name="Slot J.C."/>
            <person name="Sakamoto Y."/>
            <person name="Steenwyk J.L."/>
            <person name="Rokas A."/>
            <person name="Carro J."/>
            <person name="Camarero S."/>
            <person name="Ferreira P."/>
            <person name="Molpeceres G."/>
            <person name="Ruiz-Duenas F.J."/>
            <person name="Serrano A."/>
            <person name="Henrissat B."/>
            <person name="Drula E."/>
            <person name="Hughes K.W."/>
            <person name="Mata J.L."/>
            <person name="Ishikawa N.K."/>
            <person name="Vargas-Isla R."/>
            <person name="Ushijima S."/>
            <person name="Smith C.A."/>
            <person name="Ahrendt S."/>
            <person name="Andreopoulos W."/>
            <person name="He G."/>
            <person name="Labutti K."/>
            <person name="Lipzen A."/>
            <person name="Ng V."/>
            <person name="Riley R."/>
            <person name="Sandor L."/>
            <person name="Barry K."/>
            <person name="Martinez A.T."/>
            <person name="Xiao Y."/>
            <person name="Gibbons J.G."/>
            <person name="Terashima K."/>
            <person name="Grigoriev I.V."/>
            <person name="Hibbett D.S."/>
        </authorList>
    </citation>
    <scope>NUCLEOTIDE SEQUENCE</scope>
    <source>
        <strain evidence="1">TMI1499</strain>
    </source>
</reference>
<accession>A0ACC1U0F7</accession>
<dbReference type="EMBL" id="MU795109">
    <property type="protein sequence ID" value="KAJ3810301.1"/>
    <property type="molecule type" value="Genomic_DNA"/>
</dbReference>
<protein>
    <submittedName>
        <fullName evidence="1">Uncharacterized protein</fullName>
    </submittedName>
</protein>
<gene>
    <name evidence="1" type="ORF">F5876DRAFT_42074</name>
</gene>